<feature type="transmembrane region" description="Helical" evidence="2">
    <location>
        <begin position="155"/>
        <end position="171"/>
    </location>
</feature>
<feature type="transmembrane region" description="Helical" evidence="2">
    <location>
        <begin position="250"/>
        <end position="270"/>
    </location>
</feature>
<feature type="region of interest" description="Disordered" evidence="1">
    <location>
        <begin position="362"/>
        <end position="383"/>
    </location>
</feature>
<evidence type="ECO:0000256" key="1">
    <source>
        <dbReference type="SAM" id="MobiDB-lite"/>
    </source>
</evidence>
<accession>A0ABU1TT78</accession>
<feature type="compositionally biased region" description="Gly residues" evidence="1">
    <location>
        <begin position="369"/>
        <end position="383"/>
    </location>
</feature>
<dbReference type="Proteomes" id="UP001255185">
    <property type="component" value="Unassembled WGS sequence"/>
</dbReference>
<evidence type="ECO:0000256" key="2">
    <source>
        <dbReference type="SAM" id="Phobius"/>
    </source>
</evidence>
<keyword evidence="2" id="KW-0812">Transmembrane</keyword>
<feature type="transmembrane region" description="Helical" evidence="2">
    <location>
        <begin position="277"/>
        <end position="295"/>
    </location>
</feature>
<gene>
    <name evidence="3" type="ORF">J2X31_003108</name>
</gene>
<name>A0ABU1TT78_9FLAO</name>
<keyword evidence="2" id="KW-1133">Transmembrane helix</keyword>
<organism evidence="3 4">
    <name type="scientific">Flavobacterium arsenatis</name>
    <dbReference type="NCBI Taxonomy" id="1484332"/>
    <lineage>
        <taxon>Bacteria</taxon>
        <taxon>Pseudomonadati</taxon>
        <taxon>Bacteroidota</taxon>
        <taxon>Flavobacteriia</taxon>
        <taxon>Flavobacteriales</taxon>
        <taxon>Flavobacteriaceae</taxon>
        <taxon>Flavobacterium</taxon>
    </lineage>
</organism>
<dbReference type="RefSeq" id="WP_310027806.1">
    <property type="nucleotide sequence ID" value="NZ_JAVDVI010000015.1"/>
</dbReference>
<keyword evidence="4" id="KW-1185">Reference proteome</keyword>
<dbReference type="EMBL" id="JAVDVI010000015">
    <property type="protein sequence ID" value="MDR6969082.1"/>
    <property type="molecule type" value="Genomic_DNA"/>
</dbReference>
<sequence length="383" mass="43081">MIAYNKTLLENTFLVEEAIDLKKSGFILDENLNSIKQQLSTLKTSRNIFVRAGFFLLGALLYLSIIGLLFLIIMNSSSDFETIGFVVSIIGIAILELLCNQNYFRHGLDDAFIIGAQLSFYSTIVADSDSPIGAFISMIIIGLAFAIRYVNTLSFLVFLSGIVFLISFLLIEYTEISAILPFILLAIAIGFYYIHQKFKDHQKLYFYEDVSEWFFISTLFLGYVSVNYFVVRTLSEELLSADYSKTAMPFGWMFYILMFAVPLVYIVYSLKTKNRTMLYIGGLTFALSIVTFRYYHSVLPAEWALILSGLGIFSFVYFVIQKIKTNETGITFQHDRTNDTAMLNNIEALIVNSQDIKHAEETQQSTMPFGGGGFSGGGSGGSF</sequence>
<feature type="transmembrane region" description="Helical" evidence="2">
    <location>
        <begin position="132"/>
        <end position="150"/>
    </location>
</feature>
<reference evidence="3 4" key="1">
    <citation type="submission" date="2023-07" db="EMBL/GenBank/DDBJ databases">
        <title>Sorghum-associated microbial communities from plants grown in Nebraska, USA.</title>
        <authorList>
            <person name="Schachtman D."/>
        </authorList>
    </citation>
    <scope>NUCLEOTIDE SEQUENCE [LARGE SCALE GENOMIC DNA]</scope>
    <source>
        <strain evidence="3 4">3773</strain>
    </source>
</reference>
<evidence type="ECO:0008006" key="5">
    <source>
        <dbReference type="Google" id="ProtNLM"/>
    </source>
</evidence>
<feature type="transmembrane region" description="Helical" evidence="2">
    <location>
        <begin position="214"/>
        <end position="230"/>
    </location>
</feature>
<evidence type="ECO:0000313" key="4">
    <source>
        <dbReference type="Proteomes" id="UP001255185"/>
    </source>
</evidence>
<feature type="transmembrane region" description="Helical" evidence="2">
    <location>
        <begin position="48"/>
        <end position="74"/>
    </location>
</feature>
<evidence type="ECO:0000313" key="3">
    <source>
        <dbReference type="EMBL" id="MDR6969082.1"/>
    </source>
</evidence>
<feature type="transmembrane region" description="Helical" evidence="2">
    <location>
        <begin position="301"/>
        <end position="320"/>
    </location>
</feature>
<keyword evidence="2" id="KW-0472">Membrane</keyword>
<comment type="caution">
    <text evidence="3">The sequence shown here is derived from an EMBL/GenBank/DDBJ whole genome shotgun (WGS) entry which is preliminary data.</text>
</comment>
<feature type="transmembrane region" description="Helical" evidence="2">
    <location>
        <begin position="177"/>
        <end position="194"/>
    </location>
</feature>
<protein>
    <recommendedName>
        <fullName evidence="5">DUF4401 domain-containing protein</fullName>
    </recommendedName>
</protein>
<proteinExistence type="predicted"/>